<keyword evidence="2 7" id="KW-0963">Cytoplasm</keyword>
<organism evidence="8 9">
    <name type="scientific">Anaerobaca lacustris</name>
    <dbReference type="NCBI Taxonomy" id="3044600"/>
    <lineage>
        <taxon>Bacteria</taxon>
        <taxon>Pseudomonadati</taxon>
        <taxon>Planctomycetota</taxon>
        <taxon>Phycisphaerae</taxon>
        <taxon>Sedimentisphaerales</taxon>
        <taxon>Anaerobacaceae</taxon>
        <taxon>Anaerobaca</taxon>
    </lineage>
</organism>
<evidence type="ECO:0000256" key="5">
    <source>
        <dbReference type="ARBA" id="ARBA00048791"/>
    </source>
</evidence>
<evidence type="ECO:0000256" key="1">
    <source>
        <dbReference type="ARBA" id="ARBA00010936"/>
    </source>
</evidence>
<dbReference type="InterPro" id="IPR002915">
    <property type="entry name" value="DeoC/FbaB/LacD_aldolase"/>
</dbReference>
<dbReference type="PIRSF" id="PIRSF001357">
    <property type="entry name" value="DeoC"/>
    <property type="match status" value="1"/>
</dbReference>
<dbReference type="SMART" id="SM01133">
    <property type="entry name" value="DeoC"/>
    <property type="match status" value="1"/>
</dbReference>
<dbReference type="EC" id="4.1.2.4" evidence="7"/>
<dbReference type="FunFam" id="3.20.20.70:FF:000044">
    <property type="entry name" value="Deoxyribose-phosphate aldolase"/>
    <property type="match status" value="1"/>
</dbReference>
<dbReference type="InterPro" id="IPR028581">
    <property type="entry name" value="DeoC_typeI"/>
</dbReference>
<evidence type="ECO:0000256" key="4">
    <source>
        <dbReference type="ARBA" id="ARBA00023270"/>
    </source>
</evidence>
<evidence type="ECO:0000256" key="6">
    <source>
        <dbReference type="ARBA" id="ARBA00056337"/>
    </source>
</evidence>
<feature type="active site" description="Schiff-base intermediate with acetaldehyde" evidence="7">
    <location>
        <position position="171"/>
    </location>
</feature>
<evidence type="ECO:0000313" key="8">
    <source>
        <dbReference type="EMBL" id="MDI6448428.1"/>
    </source>
</evidence>
<comment type="subcellular location">
    <subcellularLocation>
        <location evidence="7">Cytoplasm</location>
    </subcellularLocation>
</comment>
<keyword evidence="4 7" id="KW-0704">Schiff base</keyword>
<protein>
    <recommendedName>
        <fullName evidence="7">Deoxyribose-phosphate aldolase</fullName>
        <shortName evidence="7">DERA</shortName>
        <ecNumber evidence="7">4.1.2.4</ecNumber>
    </recommendedName>
    <alternativeName>
        <fullName evidence="7">2-deoxy-D-ribose 5-phosphate aldolase</fullName>
    </alternativeName>
    <alternativeName>
        <fullName evidence="7">Phosphodeoxyriboaldolase</fullName>
        <shortName evidence="7">Deoxyriboaldolase</shortName>
    </alternativeName>
</protein>
<sequence length="239" mass="25679">MDALPQSSPDEPALSGEEMARRIDHTLLKAEATREQILRLCDEAMRYGFCAVCVNGRWVSTAAERLHGSGVRVASVVGFPLGADTTKAKVAQTKEAIHDGADEIDMVADLAAMIEGDTRYLLRQLQAVWNACRAMRPPVLLKVIIESAALTTEQKVLACRAAEQIGADFVKTSTGLHPAGGATVEDIRLIRETSPRYKIKASGGIRTAQQAIAMVEAGAERIGTSAGIAIVEELRTARR</sequence>
<dbReference type="RefSeq" id="WP_349243833.1">
    <property type="nucleotide sequence ID" value="NZ_JASCXX010000004.1"/>
</dbReference>
<dbReference type="Pfam" id="PF01791">
    <property type="entry name" value="DeoC"/>
    <property type="match status" value="1"/>
</dbReference>
<dbReference type="SUPFAM" id="SSF51569">
    <property type="entry name" value="Aldolase"/>
    <property type="match status" value="1"/>
</dbReference>
<proteinExistence type="inferred from homology"/>
<comment type="catalytic activity">
    <reaction evidence="5 7">
        <text>2-deoxy-D-ribose 5-phosphate = D-glyceraldehyde 3-phosphate + acetaldehyde</text>
        <dbReference type="Rhea" id="RHEA:12821"/>
        <dbReference type="ChEBI" id="CHEBI:15343"/>
        <dbReference type="ChEBI" id="CHEBI:59776"/>
        <dbReference type="ChEBI" id="CHEBI:62877"/>
        <dbReference type="EC" id="4.1.2.4"/>
    </reaction>
</comment>
<evidence type="ECO:0000256" key="7">
    <source>
        <dbReference type="HAMAP-Rule" id="MF_00114"/>
    </source>
</evidence>
<comment type="pathway">
    <text evidence="7">Carbohydrate degradation; 2-deoxy-D-ribose 1-phosphate degradation; D-glyceraldehyde 3-phosphate and acetaldehyde from 2-deoxy-alpha-D-ribose 1-phosphate: step 2/2.</text>
</comment>
<name>A0AAW6TY54_9BACT</name>
<keyword evidence="3 7" id="KW-0456">Lyase</keyword>
<reference evidence="8" key="1">
    <citation type="submission" date="2023-05" db="EMBL/GenBank/DDBJ databases">
        <title>Anaerotaeda fermentans gen. nov., sp. nov., a novel anaerobic planctomycete of the new family within the order Sedimentisphaerales isolated from Taman Peninsula, Russia.</title>
        <authorList>
            <person name="Khomyakova M.A."/>
            <person name="Merkel A.Y."/>
            <person name="Slobodkin A.I."/>
        </authorList>
    </citation>
    <scope>NUCLEOTIDE SEQUENCE</scope>
    <source>
        <strain evidence="8">M17dextr</strain>
    </source>
</reference>
<feature type="active site" description="Proton donor/acceptor" evidence="7">
    <location>
        <position position="105"/>
    </location>
</feature>
<dbReference type="AlphaFoldDB" id="A0AAW6TY54"/>
<accession>A0AAW6TY54</accession>
<evidence type="ECO:0000256" key="3">
    <source>
        <dbReference type="ARBA" id="ARBA00023239"/>
    </source>
</evidence>
<dbReference type="InterPro" id="IPR013785">
    <property type="entry name" value="Aldolase_TIM"/>
</dbReference>
<keyword evidence="9" id="KW-1185">Reference proteome</keyword>
<dbReference type="GO" id="GO:0004139">
    <property type="term" value="F:deoxyribose-phosphate aldolase activity"/>
    <property type="evidence" value="ECO:0007669"/>
    <property type="project" value="UniProtKB-UniRule"/>
</dbReference>
<dbReference type="GO" id="GO:0005737">
    <property type="term" value="C:cytoplasm"/>
    <property type="evidence" value="ECO:0007669"/>
    <property type="project" value="UniProtKB-SubCell"/>
</dbReference>
<comment type="similarity">
    <text evidence="1 7">Belongs to the DeoC/FbaB aldolase family. DeoC type 1 subfamily.</text>
</comment>
<evidence type="ECO:0000313" key="9">
    <source>
        <dbReference type="Proteomes" id="UP001431776"/>
    </source>
</evidence>
<dbReference type="CDD" id="cd00959">
    <property type="entry name" value="DeoC"/>
    <property type="match status" value="1"/>
</dbReference>
<dbReference type="PANTHER" id="PTHR10889:SF1">
    <property type="entry name" value="DEOXYRIBOSE-PHOSPHATE ALDOLASE"/>
    <property type="match status" value="1"/>
</dbReference>
<gene>
    <name evidence="7 8" type="primary">deoC</name>
    <name evidence="8" type="ORF">QJ522_05180</name>
</gene>
<dbReference type="Gene3D" id="3.20.20.70">
    <property type="entry name" value="Aldolase class I"/>
    <property type="match status" value="1"/>
</dbReference>
<dbReference type="EMBL" id="JASCXX010000004">
    <property type="protein sequence ID" value="MDI6448428.1"/>
    <property type="molecule type" value="Genomic_DNA"/>
</dbReference>
<dbReference type="Proteomes" id="UP001431776">
    <property type="component" value="Unassembled WGS sequence"/>
</dbReference>
<dbReference type="GO" id="GO:0009264">
    <property type="term" value="P:deoxyribonucleotide catabolic process"/>
    <property type="evidence" value="ECO:0007669"/>
    <property type="project" value="UniProtKB-UniRule"/>
</dbReference>
<comment type="function">
    <text evidence="6 7">Catalyzes a reversible aldol reaction between acetaldehyde and D-glyceraldehyde 3-phosphate to generate 2-deoxy-D-ribose 5-phosphate.</text>
</comment>
<dbReference type="GO" id="GO:0016052">
    <property type="term" value="P:carbohydrate catabolic process"/>
    <property type="evidence" value="ECO:0007669"/>
    <property type="project" value="TreeGrafter"/>
</dbReference>
<dbReference type="NCBIfam" id="TIGR00126">
    <property type="entry name" value="deoC"/>
    <property type="match status" value="1"/>
</dbReference>
<dbReference type="PANTHER" id="PTHR10889">
    <property type="entry name" value="DEOXYRIBOSE-PHOSPHATE ALDOLASE"/>
    <property type="match status" value="1"/>
</dbReference>
<comment type="caution">
    <text evidence="8">The sequence shown here is derived from an EMBL/GenBank/DDBJ whole genome shotgun (WGS) entry which is preliminary data.</text>
</comment>
<dbReference type="InterPro" id="IPR011343">
    <property type="entry name" value="DeoC"/>
</dbReference>
<dbReference type="HAMAP" id="MF_00114">
    <property type="entry name" value="DeoC_type1"/>
    <property type="match status" value="1"/>
</dbReference>
<dbReference type="GO" id="GO:0006018">
    <property type="term" value="P:2-deoxyribose 1-phosphate catabolic process"/>
    <property type="evidence" value="ECO:0007669"/>
    <property type="project" value="UniProtKB-UniRule"/>
</dbReference>
<evidence type="ECO:0000256" key="2">
    <source>
        <dbReference type="ARBA" id="ARBA00022490"/>
    </source>
</evidence>
<feature type="active site" description="Proton donor/acceptor" evidence="7">
    <location>
        <position position="200"/>
    </location>
</feature>